<dbReference type="FunCoup" id="F0ZEE2">
    <property type="interactions" value="859"/>
</dbReference>
<dbReference type="STRING" id="5786.F0ZEE2"/>
<dbReference type="InterPro" id="IPR029055">
    <property type="entry name" value="Ntn_hydrolases_N"/>
</dbReference>
<dbReference type="PANTHER" id="PTHR32194:SF2">
    <property type="entry name" value="PROTEASOME SUBUNIT BETA TYPE-1"/>
    <property type="match status" value="1"/>
</dbReference>
<dbReference type="InterPro" id="IPR001353">
    <property type="entry name" value="Proteasome_sua/b"/>
</dbReference>
<evidence type="ECO:0000313" key="5">
    <source>
        <dbReference type="EMBL" id="EGC37676.1"/>
    </source>
</evidence>
<evidence type="ECO:0000313" key="6">
    <source>
        <dbReference type="Proteomes" id="UP000001064"/>
    </source>
</evidence>
<comment type="subcellular location">
    <subcellularLocation>
        <location evidence="4">Cytoplasm</location>
    </subcellularLocation>
    <subcellularLocation>
        <location evidence="4">Nucleus</location>
    </subcellularLocation>
</comment>
<protein>
    <recommendedName>
        <fullName evidence="4">Proteasome subunit beta</fullName>
    </recommendedName>
</protein>
<evidence type="ECO:0000256" key="4">
    <source>
        <dbReference type="RuleBase" id="RU004203"/>
    </source>
</evidence>
<accession>F0ZEE2</accession>
<dbReference type="FunFam" id="3.60.20.10:FF:000008">
    <property type="entry name" value="Proteasome subunit beta type-4"/>
    <property type="match status" value="1"/>
</dbReference>
<keyword evidence="3 4" id="KW-0539">Nucleus</keyword>
<dbReference type="EMBL" id="GL870993">
    <property type="protein sequence ID" value="EGC37676.1"/>
    <property type="molecule type" value="Genomic_DNA"/>
</dbReference>
<dbReference type="AlphaFoldDB" id="F0ZEE2"/>
<dbReference type="OrthoDB" id="268428at2759"/>
<dbReference type="VEuPathDB" id="AmoebaDB:DICPUDRAFT_46345"/>
<comment type="function">
    <text evidence="4">Component of the proteasome, a multicatalytic proteinase complex which is characterized by its ability to cleave peptides with Arg, Phe, Tyr, Leu, and Glu adjacent to the leaving group at neutral or slightly basic pH. The proteasome has an ATP-dependent proteolytic activity.</text>
</comment>
<dbReference type="SUPFAM" id="SSF56235">
    <property type="entry name" value="N-terminal nucleophile aminohydrolases (Ntn hydrolases)"/>
    <property type="match status" value="1"/>
</dbReference>
<dbReference type="GeneID" id="10499371"/>
<comment type="subunit">
    <text evidence="4">Component of the proteasome complex.</text>
</comment>
<organism evidence="5 6">
    <name type="scientific">Dictyostelium purpureum</name>
    <name type="common">Slime mold</name>
    <dbReference type="NCBI Taxonomy" id="5786"/>
    <lineage>
        <taxon>Eukaryota</taxon>
        <taxon>Amoebozoa</taxon>
        <taxon>Evosea</taxon>
        <taxon>Eumycetozoa</taxon>
        <taxon>Dictyostelia</taxon>
        <taxon>Dictyosteliales</taxon>
        <taxon>Dictyosteliaceae</taxon>
        <taxon>Dictyostelium</taxon>
    </lineage>
</organism>
<dbReference type="Proteomes" id="UP000001064">
    <property type="component" value="Unassembled WGS sequence"/>
</dbReference>
<keyword evidence="2 4" id="KW-0647">Proteasome</keyword>
<dbReference type="Pfam" id="PF00227">
    <property type="entry name" value="Proteasome"/>
    <property type="match status" value="1"/>
</dbReference>
<dbReference type="InParanoid" id="F0ZEE2"/>
<evidence type="ECO:0000256" key="2">
    <source>
        <dbReference type="ARBA" id="ARBA00022942"/>
    </source>
</evidence>
<evidence type="ECO:0000256" key="3">
    <source>
        <dbReference type="ARBA" id="ARBA00023242"/>
    </source>
</evidence>
<keyword evidence="6" id="KW-1185">Reference proteome</keyword>
<dbReference type="GO" id="GO:0005829">
    <property type="term" value="C:cytosol"/>
    <property type="evidence" value="ECO:0000318"/>
    <property type="project" value="GO_Central"/>
</dbReference>
<sequence>METLLSFVVQGGVLSLADSAINHSIVKMKDDEDKIMEIDGNKLLSAAGEAGDRVQFTEYISKNIKLYSLRNGYSLSTPASANFIRNELATSIRSHPYQINLILAGYDKETGPSLYYMDYLGSLQKLTFACHGYSSYFLLGLLDRHHNVNLTLDEGIALMKLCTKELNTRFLVSGKYILKFVSADGIKVIPYEA</sequence>
<dbReference type="InterPro" id="IPR023333">
    <property type="entry name" value="Proteasome_suB-type"/>
</dbReference>
<dbReference type="PANTHER" id="PTHR32194">
    <property type="entry name" value="METALLOPROTEASE TLDD"/>
    <property type="match status" value="1"/>
</dbReference>
<dbReference type="InterPro" id="IPR035206">
    <property type="entry name" value="Proteasome_beta2"/>
</dbReference>
<dbReference type="PROSITE" id="PS51476">
    <property type="entry name" value="PROTEASOME_BETA_2"/>
    <property type="match status" value="1"/>
</dbReference>
<dbReference type="CDD" id="cd03758">
    <property type="entry name" value="proteasome_beta_type_2"/>
    <property type="match status" value="1"/>
</dbReference>
<name>F0ZEE2_DICPU</name>
<comment type="similarity">
    <text evidence="4">Belongs to the peptidase T1B family.</text>
</comment>
<dbReference type="Gene3D" id="3.60.20.10">
    <property type="entry name" value="Glutamine Phosphoribosylpyrophosphate, subunit 1, domain 1"/>
    <property type="match status" value="1"/>
</dbReference>
<dbReference type="OMA" id="MKRDHDK"/>
<dbReference type="KEGG" id="dpp:DICPUDRAFT_46345"/>
<dbReference type="RefSeq" id="XP_003285780.1">
    <property type="nucleotide sequence ID" value="XM_003285732.1"/>
</dbReference>
<dbReference type="eggNOG" id="KOG0177">
    <property type="taxonomic scope" value="Eukaryota"/>
</dbReference>
<dbReference type="GO" id="GO:0005634">
    <property type="term" value="C:nucleus"/>
    <property type="evidence" value="ECO:0000318"/>
    <property type="project" value="GO_Central"/>
</dbReference>
<keyword evidence="1 4" id="KW-0963">Cytoplasm</keyword>
<gene>
    <name evidence="5" type="ORF">DICPUDRAFT_46345</name>
</gene>
<dbReference type="GO" id="GO:0019774">
    <property type="term" value="C:proteasome core complex, beta-subunit complex"/>
    <property type="evidence" value="ECO:0000318"/>
    <property type="project" value="GO_Central"/>
</dbReference>
<dbReference type="GO" id="GO:0043161">
    <property type="term" value="P:proteasome-mediated ubiquitin-dependent protein catabolic process"/>
    <property type="evidence" value="ECO:0000318"/>
    <property type="project" value="GO_Central"/>
</dbReference>
<proteinExistence type="inferred from homology"/>
<reference evidence="6" key="1">
    <citation type="journal article" date="2011" name="Genome Biol.">
        <title>Comparative genomics of the social amoebae Dictyostelium discoideum and Dictyostelium purpureum.</title>
        <authorList>
            <consortium name="US DOE Joint Genome Institute (JGI-PGF)"/>
            <person name="Sucgang R."/>
            <person name="Kuo A."/>
            <person name="Tian X."/>
            <person name="Salerno W."/>
            <person name="Parikh A."/>
            <person name="Feasley C.L."/>
            <person name="Dalin E."/>
            <person name="Tu H."/>
            <person name="Huang E."/>
            <person name="Barry K."/>
            <person name="Lindquist E."/>
            <person name="Shapiro H."/>
            <person name="Bruce D."/>
            <person name="Schmutz J."/>
            <person name="Salamov A."/>
            <person name="Fey P."/>
            <person name="Gaudet P."/>
            <person name="Anjard C."/>
            <person name="Babu M.M."/>
            <person name="Basu S."/>
            <person name="Bushmanova Y."/>
            <person name="van der Wel H."/>
            <person name="Katoh-Kurasawa M."/>
            <person name="Dinh C."/>
            <person name="Coutinho P.M."/>
            <person name="Saito T."/>
            <person name="Elias M."/>
            <person name="Schaap P."/>
            <person name="Kay R.R."/>
            <person name="Henrissat B."/>
            <person name="Eichinger L."/>
            <person name="Rivero F."/>
            <person name="Putnam N.H."/>
            <person name="West C.M."/>
            <person name="Loomis W.F."/>
            <person name="Chisholm R.L."/>
            <person name="Shaulsky G."/>
            <person name="Strassmann J.E."/>
            <person name="Queller D.C."/>
            <person name="Kuspa A."/>
            <person name="Grigoriev I.V."/>
        </authorList>
    </citation>
    <scope>NUCLEOTIDE SEQUENCE [LARGE SCALE GENOMIC DNA]</scope>
    <source>
        <strain evidence="6">QSDP1</strain>
    </source>
</reference>
<evidence type="ECO:0000256" key="1">
    <source>
        <dbReference type="ARBA" id="ARBA00022490"/>
    </source>
</evidence>